<proteinExistence type="predicted"/>
<keyword evidence="3" id="KW-1185">Reference proteome</keyword>
<sequence>GNYRHRPAATATATATRCKTHGHKLDRKPTSFVALASPTRFAHEKQARVVVHPQRLQPAATLRPLPVPPPFTLPK</sequence>
<evidence type="ECO:0000313" key="3">
    <source>
        <dbReference type="Proteomes" id="UP000242770"/>
    </source>
</evidence>
<dbReference type="Proteomes" id="UP000242770">
    <property type="component" value="Unassembled WGS sequence"/>
</dbReference>
<evidence type="ECO:0000256" key="1">
    <source>
        <dbReference type="SAM" id="MobiDB-lite"/>
    </source>
</evidence>
<feature type="region of interest" description="Disordered" evidence="1">
    <location>
        <begin position="1"/>
        <end position="25"/>
    </location>
</feature>
<gene>
    <name evidence="2" type="primary">SSCI51830.1</name>
</gene>
<reference evidence="3" key="1">
    <citation type="submission" date="2014-06" db="EMBL/GenBank/DDBJ databases">
        <authorList>
            <person name="Berkman P.J."/>
        </authorList>
    </citation>
    <scope>NUCLEOTIDE SEQUENCE [LARGE SCALE GENOMIC DNA]</scope>
</reference>
<organism evidence="2 3">
    <name type="scientific">Sporisorium scitamineum</name>
    <dbReference type="NCBI Taxonomy" id="49012"/>
    <lineage>
        <taxon>Eukaryota</taxon>
        <taxon>Fungi</taxon>
        <taxon>Dikarya</taxon>
        <taxon>Basidiomycota</taxon>
        <taxon>Ustilaginomycotina</taxon>
        <taxon>Ustilaginomycetes</taxon>
        <taxon>Ustilaginales</taxon>
        <taxon>Ustilaginaceae</taxon>
        <taxon>Sporisorium</taxon>
    </lineage>
</organism>
<accession>A0A0F7S1L6</accession>
<dbReference type="AlphaFoldDB" id="A0A0F7S1L6"/>
<protein>
    <submittedName>
        <fullName evidence="2">Uncharacterized protein</fullName>
    </submittedName>
</protein>
<dbReference type="EMBL" id="CCFA01003079">
    <property type="protein sequence ID" value="CDS00817.1"/>
    <property type="molecule type" value="Genomic_DNA"/>
</dbReference>
<evidence type="ECO:0000313" key="2">
    <source>
        <dbReference type="EMBL" id="CDS00817.1"/>
    </source>
</evidence>
<name>A0A0F7S1L6_9BASI</name>
<feature type="non-terminal residue" evidence="2">
    <location>
        <position position="1"/>
    </location>
</feature>